<evidence type="ECO:0000313" key="3">
    <source>
        <dbReference type="EMBL" id="SFN52721.1"/>
    </source>
</evidence>
<keyword evidence="2" id="KW-0812">Transmembrane</keyword>
<organism evidence="3 4">
    <name type="scientific">Xenorhabdus japonica</name>
    <dbReference type="NCBI Taxonomy" id="53341"/>
    <lineage>
        <taxon>Bacteria</taxon>
        <taxon>Pseudomonadati</taxon>
        <taxon>Pseudomonadota</taxon>
        <taxon>Gammaproteobacteria</taxon>
        <taxon>Enterobacterales</taxon>
        <taxon>Morganellaceae</taxon>
        <taxon>Xenorhabdus</taxon>
    </lineage>
</organism>
<name>A0A1I4ZR31_9GAMM</name>
<dbReference type="Proteomes" id="UP000199011">
    <property type="component" value="Unassembled WGS sequence"/>
</dbReference>
<sequence length="128" mass="13619">MKKGTSVSVVSILVVLLVLAIVYFAFRKGGFAPSIVSTGNVSTLNTASKGTGGTGTTKQDTVSSDKPLQGTVSLAKPSDQASKRIESLTEHASVAFYIHKHHKLPPYYILKKKLATLVGSPIKEIYVT</sequence>
<feature type="region of interest" description="Disordered" evidence="1">
    <location>
        <begin position="45"/>
        <end position="80"/>
    </location>
</feature>
<feature type="compositionally biased region" description="Polar residues" evidence="1">
    <location>
        <begin position="58"/>
        <end position="72"/>
    </location>
</feature>
<evidence type="ECO:0000256" key="2">
    <source>
        <dbReference type="SAM" id="Phobius"/>
    </source>
</evidence>
<dbReference type="EMBL" id="FOVO01000007">
    <property type="protein sequence ID" value="SFN52721.1"/>
    <property type="molecule type" value="Genomic_DNA"/>
</dbReference>
<gene>
    <name evidence="3" type="ORF">SAMN05421579_10764</name>
</gene>
<evidence type="ECO:0000313" key="4">
    <source>
        <dbReference type="Proteomes" id="UP000199011"/>
    </source>
</evidence>
<feature type="transmembrane region" description="Helical" evidence="2">
    <location>
        <begin position="6"/>
        <end position="26"/>
    </location>
</feature>
<protein>
    <submittedName>
        <fullName evidence="3">Uncharacterized protein</fullName>
    </submittedName>
</protein>
<reference evidence="4" key="1">
    <citation type="submission" date="2016-10" db="EMBL/GenBank/DDBJ databases">
        <authorList>
            <person name="Varghese N."/>
            <person name="Submissions S."/>
        </authorList>
    </citation>
    <scope>NUCLEOTIDE SEQUENCE [LARGE SCALE GENOMIC DNA]</scope>
    <source>
        <strain evidence="4">DSM 16522</strain>
    </source>
</reference>
<dbReference type="AlphaFoldDB" id="A0A1I4ZR31"/>
<proteinExistence type="predicted"/>
<evidence type="ECO:0000256" key="1">
    <source>
        <dbReference type="SAM" id="MobiDB-lite"/>
    </source>
</evidence>
<dbReference type="RefSeq" id="WP_092518333.1">
    <property type="nucleotide sequence ID" value="NZ_CAWRAH010000044.1"/>
</dbReference>
<accession>A0A1I4ZR31</accession>
<keyword evidence="4" id="KW-1185">Reference proteome</keyword>
<dbReference type="STRING" id="53341.SAMN05421579_10764"/>
<keyword evidence="2" id="KW-1133">Transmembrane helix</keyword>
<keyword evidence="2" id="KW-0472">Membrane</keyword>